<dbReference type="AlphaFoldDB" id="A0A2H9T2C3"/>
<accession>A0A2H9T2C3</accession>
<evidence type="ECO:0000313" key="1">
    <source>
        <dbReference type="EMBL" id="PJE77371.1"/>
    </source>
</evidence>
<comment type="caution">
    <text evidence="1">The sequence shown here is derived from an EMBL/GenBank/DDBJ whole genome shotgun (WGS) entry which is preliminary data.</text>
</comment>
<gene>
    <name evidence="1" type="ORF">CI610_03707</name>
</gene>
<protein>
    <submittedName>
        <fullName evidence="1">Uncharacterized protein</fullName>
    </submittedName>
</protein>
<name>A0A2H9T2C3_9ZZZZ</name>
<sequence length="96" mass="10960">MLTQVFEDCKNASKRCLYSKTHLCRTRLNRIHRMSRTFRSVPIFSLLYLSKLSTDDSNTVESNTAVVSNIFCGPSLLNYTKISIFVSNIEASCCLR</sequence>
<organism evidence="1">
    <name type="scientific">invertebrate metagenome</name>
    <dbReference type="NCBI Taxonomy" id="1711999"/>
    <lineage>
        <taxon>unclassified sequences</taxon>
        <taxon>metagenomes</taxon>
        <taxon>organismal metagenomes</taxon>
    </lineage>
</organism>
<dbReference type="EMBL" id="NSIT01000687">
    <property type="protein sequence ID" value="PJE77371.1"/>
    <property type="molecule type" value="Genomic_DNA"/>
</dbReference>
<reference evidence="1" key="1">
    <citation type="journal article" date="2017" name="Appl. Environ. Microbiol.">
        <title>Molecular characterization of an Endozoicomonas-like organism causing infection in king scallop Pecten maximus L.</title>
        <authorList>
            <person name="Cano I."/>
            <person name="van Aerle R."/>
            <person name="Ross S."/>
            <person name="Verner-Jeffreys D.W."/>
            <person name="Paley R.K."/>
            <person name="Rimmer G."/>
            <person name="Ryder D."/>
            <person name="Hooper P."/>
            <person name="Stone D."/>
            <person name="Feist S.W."/>
        </authorList>
    </citation>
    <scope>NUCLEOTIDE SEQUENCE</scope>
</reference>
<proteinExistence type="predicted"/>